<dbReference type="PANTHER" id="PTHR43591">
    <property type="entry name" value="METHYLTRANSFERASE"/>
    <property type="match status" value="1"/>
</dbReference>
<dbReference type="Pfam" id="PF08241">
    <property type="entry name" value="Methyltransf_11"/>
    <property type="match status" value="1"/>
</dbReference>
<sequence length="264" mass="28097">MAPHTTTKKPGVPARTRATTDEAHASPPEDAPTAPPPGRSITHPSRAQLAYVTTTLPRITPSPHGKPLPPKESSDLFRTFARDLAAGRRPWTAETARFLSDLFDELADSWDTAQATGRDDPVRDALTRGGPFPHGPCLELGSGTGLFTPQLAASFPTVVSIDLSEEMLRHAAVRSPVRVRADASALPSADASAAVIVAIDMLLFPQETARVLAPDGVLLWINQLGEDGPLHLPAQDVADNLPGQWTSVEAAAGWGSWAALRRTH</sequence>
<dbReference type="Gene3D" id="3.40.50.150">
    <property type="entry name" value="Vaccinia Virus protein VP39"/>
    <property type="match status" value="1"/>
</dbReference>
<reference evidence="3 4" key="1">
    <citation type="journal article" date="2014" name="Int. J. Syst. Evol. Microbiol.">
        <title>Complete genome sequence of Corynebacterium casei LMG S-19264T (=DSM 44701T), isolated from a smear-ripened cheese.</title>
        <authorList>
            <consortium name="US DOE Joint Genome Institute (JGI-PGF)"/>
            <person name="Walter F."/>
            <person name="Albersmeier A."/>
            <person name="Kalinowski J."/>
            <person name="Ruckert C."/>
        </authorList>
    </citation>
    <scope>NUCLEOTIDE SEQUENCE [LARGE SCALE GENOMIC DNA]</scope>
    <source>
        <strain evidence="3 4">CGMCC 4.7111</strain>
    </source>
</reference>
<evidence type="ECO:0000256" key="1">
    <source>
        <dbReference type="SAM" id="MobiDB-lite"/>
    </source>
</evidence>
<feature type="compositionally biased region" description="Pro residues" evidence="1">
    <location>
        <begin position="29"/>
        <end position="38"/>
    </location>
</feature>
<evidence type="ECO:0000313" key="3">
    <source>
        <dbReference type="EMBL" id="GGN89545.1"/>
    </source>
</evidence>
<dbReference type="SUPFAM" id="SSF53335">
    <property type="entry name" value="S-adenosyl-L-methionine-dependent methyltransferases"/>
    <property type="match status" value="1"/>
</dbReference>
<dbReference type="CDD" id="cd02440">
    <property type="entry name" value="AdoMet_MTases"/>
    <property type="match status" value="1"/>
</dbReference>
<gene>
    <name evidence="3" type="ORF">GCM10011579_084530</name>
</gene>
<evidence type="ECO:0000313" key="4">
    <source>
        <dbReference type="Proteomes" id="UP000600365"/>
    </source>
</evidence>
<protein>
    <recommendedName>
        <fullName evidence="2">Methyltransferase type 11 domain-containing protein</fullName>
    </recommendedName>
</protein>
<dbReference type="PANTHER" id="PTHR43591:SF24">
    <property type="entry name" value="2-METHOXY-6-POLYPRENYL-1,4-BENZOQUINOL METHYLASE, MITOCHONDRIAL"/>
    <property type="match status" value="1"/>
</dbReference>
<feature type="region of interest" description="Disordered" evidence="1">
    <location>
        <begin position="1"/>
        <end position="45"/>
    </location>
</feature>
<proteinExistence type="predicted"/>
<name>A0A917YDV3_9ACTN</name>
<dbReference type="GO" id="GO:0008757">
    <property type="term" value="F:S-adenosylmethionine-dependent methyltransferase activity"/>
    <property type="evidence" value="ECO:0007669"/>
    <property type="project" value="InterPro"/>
</dbReference>
<dbReference type="AlphaFoldDB" id="A0A917YDV3"/>
<accession>A0A917YDV3</accession>
<dbReference type="Proteomes" id="UP000600365">
    <property type="component" value="Unassembled WGS sequence"/>
</dbReference>
<keyword evidence="4" id="KW-1185">Reference proteome</keyword>
<dbReference type="EMBL" id="BMMM01000022">
    <property type="protein sequence ID" value="GGN89545.1"/>
    <property type="molecule type" value="Genomic_DNA"/>
</dbReference>
<organism evidence="3 4">
    <name type="scientific">Streptomyces albiflavescens</name>
    <dbReference type="NCBI Taxonomy" id="1623582"/>
    <lineage>
        <taxon>Bacteria</taxon>
        <taxon>Bacillati</taxon>
        <taxon>Actinomycetota</taxon>
        <taxon>Actinomycetes</taxon>
        <taxon>Kitasatosporales</taxon>
        <taxon>Streptomycetaceae</taxon>
        <taxon>Streptomyces</taxon>
    </lineage>
</organism>
<dbReference type="InterPro" id="IPR013216">
    <property type="entry name" value="Methyltransf_11"/>
</dbReference>
<evidence type="ECO:0000259" key="2">
    <source>
        <dbReference type="Pfam" id="PF08241"/>
    </source>
</evidence>
<feature type="domain" description="Methyltransferase type 11" evidence="2">
    <location>
        <begin position="138"/>
        <end position="219"/>
    </location>
</feature>
<comment type="caution">
    <text evidence="3">The sequence shown here is derived from an EMBL/GenBank/DDBJ whole genome shotgun (WGS) entry which is preliminary data.</text>
</comment>
<dbReference type="InterPro" id="IPR029063">
    <property type="entry name" value="SAM-dependent_MTases_sf"/>
</dbReference>